<protein>
    <submittedName>
        <fullName evidence="1">Uncharacterized protein</fullName>
    </submittedName>
</protein>
<evidence type="ECO:0000313" key="2">
    <source>
        <dbReference type="EMBL" id="NCS91937.1"/>
    </source>
</evidence>
<dbReference type="EMBL" id="JAACVF010000052">
    <property type="protein sequence ID" value="NCN64863.1"/>
    <property type="molecule type" value="Genomic_DNA"/>
</dbReference>
<comment type="caution">
    <text evidence="1">The sequence shown here is derived from an EMBL/GenBank/DDBJ whole genome shotgun (WGS) entry which is preliminary data.</text>
</comment>
<accession>A0A8J8CFG2</accession>
<dbReference type="Proteomes" id="UP000738826">
    <property type="component" value="Unassembled WGS sequence"/>
</dbReference>
<evidence type="ECO:0000313" key="3">
    <source>
        <dbReference type="Proteomes" id="UP000768163"/>
    </source>
</evidence>
<proteinExistence type="predicted"/>
<reference evidence="1" key="1">
    <citation type="submission" date="2019-11" db="EMBL/GenBank/DDBJ databases">
        <title>Lipid analysis of CO2-rich subsurface aquifers suggests an autotrophy-based deep biosphere with lysolipids enriched in CPR bacteria.</title>
        <authorList>
            <person name="Probst A.J."/>
            <person name="Elling F.J."/>
            <person name="Castelle C.J."/>
            <person name="Zhu Q."/>
            <person name="Elvert M."/>
            <person name="Birarda G."/>
            <person name="Holman H.-Y."/>
            <person name="Lane K.R."/>
            <person name="Ladd B."/>
            <person name="Ryan M.C."/>
            <person name="Woyke T."/>
            <person name="Hinrichs K.-U."/>
            <person name="Banfield J.F."/>
        </authorList>
    </citation>
    <scope>NUCLEOTIDE SEQUENCE</scope>
    <source>
        <strain evidence="1">CG_2015-01_33_1645</strain>
        <strain evidence="2">CG_2015-04_33_537</strain>
    </source>
</reference>
<evidence type="ECO:0000313" key="1">
    <source>
        <dbReference type="EMBL" id="NCN64863.1"/>
    </source>
</evidence>
<name>A0A8J8CFG2_9ARCH</name>
<dbReference type="EMBL" id="JAACQH010000133">
    <property type="protein sequence ID" value="NCS91937.1"/>
    <property type="molecule type" value="Genomic_DNA"/>
</dbReference>
<organism evidence="1 3">
    <name type="scientific">Candidatus Altarchaeum hamiconexum</name>
    <dbReference type="NCBI Taxonomy" id="1803513"/>
    <lineage>
        <taxon>Archaea</taxon>
        <taxon>Candidatus Altarchaeota</taxon>
        <taxon>Candidatus Altiarchaeia</taxon>
        <taxon>Candidatus Altarchaeales</taxon>
        <taxon>Candidatus Altarchaeaceae</taxon>
        <taxon>Candidatus Altarchaeum</taxon>
    </lineage>
</organism>
<dbReference type="AlphaFoldDB" id="A0A8J8CFG2"/>
<dbReference type="Gene3D" id="1.10.3290.10">
    <property type="entry name" value="Fido-like domain"/>
    <property type="match status" value="1"/>
</dbReference>
<sequence length="73" mass="8568">MIKSAHFSTRIGGNQLTLDEVRDLFDGKDVYARPRDNQEVINYKKVLEFIDKEHDIDLKVIKEIKINSHNIKN</sequence>
<dbReference type="Proteomes" id="UP000768163">
    <property type="component" value="Unassembled WGS sequence"/>
</dbReference>
<gene>
    <name evidence="2" type="ORF">GW779_06025</name>
    <name evidence="1" type="ORF">GW910_02140</name>
</gene>
<dbReference type="InterPro" id="IPR036597">
    <property type="entry name" value="Fido-like_dom_sf"/>
</dbReference>